<reference evidence="1" key="1">
    <citation type="journal article" date="2014" name="Front. Microbiol.">
        <title>High frequency of phylogenetically diverse reductive dehalogenase-homologous genes in deep subseafloor sedimentary metagenomes.</title>
        <authorList>
            <person name="Kawai M."/>
            <person name="Futagami T."/>
            <person name="Toyoda A."/>
            <person name="Takaki Y."/>
            <person name="Nishi S."/>
            <person name="Hori S."/>
            <person name="Arai W."/>
            <person name="Tsubouchi T."/>
            <person name="Morono Y."/>
            <person name="Uchiyama I."/>
            <person name="Ito T."/>
            <person name="Fujiyama A."/>
            <person name="Inagaki F."/>
            <person name="Takami H."/>
        </authorList>
    </citation>
    <scope>NUCLEOTIDE SEQUENCE</scope>
    <source>
        <strain evidence="1">Expedition CK06-06</strain>
    </source>
</reference>
<organism evidence="1">
    <name type="scientific">marine sediment metagenome</name>
    <dbReference type="NCBI Taxonomy" id="412755"/>
    <lineage>
        <taxon>unclassified sequences</taxon>
        <taxon>metagenomes</taxon>
        <taxon>ecological metagenomes</taxon>
    </lineage>
</organism>
<dbReference type="AlphaFoldDB" id="X1UYT5"/>
<evidence type="ECO:0000313" key="1">
    <source>
        <dbReference type="EMBL" id="GAI97519.1"/>
    </source>
</evidence>
<dbReference type="EMBL" id="BARW01016989">
    <property type="protein sequence ID" value="GAI97519.1"/>
    <property type="molecule type" value="Genomic_DNA"/>
</dbReference>
<name>X1UYT5_9ZZZZ</name>
<accession>X1UYT5</accession>
<feature type="non-terminal residue" evidence="1">
    <location>
        <position position="1"/>
    </location>
</feature>
<comment type="caution">
    <text evidence="1">The sequence shown here is derived from an EMBL/GenBank/DDBJ whole genome shotgun (WGS) entry which is preliminary data.</text>
</comment>
<protein>
    <recommendedName>
        <fullName evidence="2">Aldehyde dehydrogenase domain-containing protein</fullName>
    </recommendedName>
</protein>
<proteinExistence type="predicted"/>
<evidence type="ECO:0008006" key="2">
    <source>
        <dbReference type="Google" id="ProtNLM"/>
    </source>
</evidence>
<sequence>ISVKTFKTEQEALDMANDTTYGLGCKINNTSERYPY</sequence>
<gene>
    <name evidence="1" type="ORF">S12H4_29451</name>
</gene>